<evidence type="ECO:0000259" key="11">
    <source>
        <dbReference type="Pfam" id="PF00205"/>
    </source>
</evidence>
<evidence type="ECO:0000256" key="6">
    <source>
        <dbReference type="ARBA" id="ARBA00022842"/>
    </source>
</evidence>
<dbReference type="Pfam" id="PF02776">
    <property type="entry name" value="TPP_enzyme_N"/>
    <property type="match status" value="1"/>
</dbReference>
<evidence type="ECO:0000256" key="4">
    <source>
        <dbReference type="ARBA" id="ARBA00022723"/>
    </source>
</evidence>
<dbReference type="GO" id="GO:0000949">
    <property type="term" value="P:aromatic amino acid family catabolic process to alcohol via Ehrlich pathway"/>
    <property type="evidence" value="ECO:0007669"/>
    <property type="project" value="TreeGrafter"/>
</dbReference>
<keyword evidence="15" id="KW-1185">Reference proteome</keyword>
<evidence type="ECO:0000256" key="10">
    <source>
        <dbReference type="RuleBase" id="RU362132"/>
    </source>
</evidence>
<evidence type="ECO:0000259" key="13">
    <source>
        <dbReference type="Pfam" id="PF02776"/>
    </source>
</evidence>
<evidence type="ECO:0000256" key="7">
    <source>
        <dbReference type="ARBA" id="ARBA00023052"/>
    </source>
</evidence>
<dbReference type="InterPro" id="IPR047214">
    <property type="entry name" value="TPP_PDC_IPDC"/>
</dbReference>
<dbReference type="GO" id="GO:0005829">
    <property type="term" value="C:cytosol"/>
    <property type="evidence" value="ECO:0007669"/>
    <property type="project" value="TreeGrafter"/>
</dbReference>
<keyword evidence="5" id="KW-0210">Decarboxylase</keyword>
<evidence type="ECO:0000256" key="1">
    <source>
        <dbReference type="ARBA" id="ARBA00001964"/>
    </source>
</evidence>
<dbReference type="PANTHER" id="PTHR43452:SF30">
    <property type="entry name" value="PYRUVATE DECARBOXYLASE ISOZYME 1-RELATED"/>
    <property type="match status" value="1"/>
</dbReference>
<feature type="domain" description="Thiamine pyrophosphate enzyme central" evidence="11">
    <location>
        <begin position="218"/>
        <end position="333"/>
    </location>
</feature>
<dbReference type="PANTHER" id="PTHR43452">
    <property type="entry name" value="PYRUVATE DECARBOXYLASE"/>
    <property type="match status" value="1"/>
</dbReference>
<evidence type="ECO:0000256" key="9">
    <source>
        <dbReference type="PIRSR" id="PIRSR036565-2"/>
    </source>
</evidence>
<evidence type="ECO:0000259" key="12">
    <source>
        <dbReference type="Pfam" id="PF02775"/>
    </source>
</evidence>
<dbReference type="GO" id="GO:0000287">
    <property type="term" value="F:magnesium ion binding"/>
    <property type="evidence" value="ECO:0007669"/>
    <property type="project" value="InterPro"/>
</dbReference>
<dbReference type="Pfam" id="PF02775">
    <property type="entry name" value="TPP_enzyme_C"/>
    <property type="match status" value="1"/>
</dbReference>
<organism evidence="14 15">
    <name type="scientific">Tothia fuscella</name>
    <dbReference type="NCBI Taxonomy" id="1048955"/>
    <lineage>
        <taxon>Eukaryota</taxon>
        <taxon>Fungi</taxon>
        <taxon>Dikarya</taxon>
        <taxon>Ascomycota</taxon>
        <taxon>Pezizomycotina</taxon>
        <taxon>Dothideomycetes</taxon>
        <taxon>Pleosporomycetidae</taxon>
        <taxon>Venturiales</taxon>
        <taxon>Cylindrosympodiaceae</taxon>
        <taxon>Tothia</taxon>
    </lineage>
</organism>
<dbReference type="InterPro" id="IPR029061">
    <property type="entry name" value="THDP-binding"/>
</dbReference>
<dbReference type="InterPro" id="IPR011766">
    <property type="entry name" value="TPP_enzyme_TPP-bd"/>
</dbReference>
<feature type="binding site" evidence="9">
    <location>
        <position position="465"/>
    </location>
    <ligand>
        <name>Mg(2+)</name>
        <dbReference type="ChEBI" id="CHEBI:18420"/>
    </ligand>
</feature>
<feature type="domain" description="Thiamine pyrophosphate enzyme N-terminal TPP-binding" evidence="13">
    <location>
        <begin position="17"/>
        <end position="118"/>
    </location>
</feature>
<dbReference type="FunFam" id="3.40.50.970:FF:000024">
    <property type="entry name" value="Pyruvate decarboxylase isozyme"/>
    <property type="match status" value="1"/>
</dbReference>
<dbReference type="InterPro" id="IPR012000">
    <property type="entry name" value="Thiamin_PyroP_enz_cen_dom"/>
</dbReference>
<sequence>MAETNGHSGETIPLGLYLWTRIRQIGVSTILGVPGDFNLEILDYIYQVPDLTFLGNSNELNAAYSADGYARVREGAPGVFITTHGVGEMSAINGVLGSLSESIPVIHVVGQTSKVLQEGRLMIHHSIGNSEGGGKYGPDHQMYAKMSKSARVAEASLWEVEKAPGEIDRVIRECVIQRAPVYIFMPLDLSMEEVPRSLLDTPIDLSLPIDTKVQTKAVDAIISALTEAKNPALFVDGLVQRHGAREECKALAKALNITTYTANMGKGVIDETEPYFAGMYGGVISDPELLEAFEKSDCVLLLGNIAADTNSGGLTRKFEKDEGIQVNANNVVVKGQKYEPTFIKPILAELKSRLADHKVAQSSPPQALPKKLSVDHKAKHLTQSWIWSAMMPFFQPNDVIVAETGTTSFGIIYQKLPPNVKLLAQTYYGSIGWATPATLGAELALEQEARESGKPRGRTVLITGDGSMQLTMQEIGTMLTARTKPIIIILNNAGYTIERVIHGARQKYNDINAANYAAMLHFFCHPSPEKSYHKATTKEEFKEIFGDERYKDPQHLMVIEIVLDKFDVPWRLTKQISIRGERYMEELVREGFIGEGRVGVGG</sequence>
<comment type="caution">
    <text evidence="14">The sequence shown here is derived from an EMBL/GenBank/DDBJ whole genome shotgun (WGS) entry which is preliminary data.</text>
</comment>
<keyword evidence="4 9" id="KW-0479">Metal-binding</keyword>
<dbReference type="InterPro" id="IPR029035">
    <property type="entry name" value="DHS-like_NAD/FAD-binding_dom"/>
</dbReference>
<feature type="domain" description="Thiamine pyrophosphate enzyme TPP-binding" evidence="12">
    <location>
        <begin position="415"/>
        <end position="501"/>
    </location>
</feature>
<comment type="cofactor">
    <cofactor evidence="9">
        <name>Mg(2+)</name>
        <dbReference type="ChEBI" id="CHEBI:18420"/>
    </cofactor>
    <text evidence="9">Binds 1 Mg(2+) per subunit.</text>
</comment>
<dbReference type="GO" id="GO:0004737">
    <property type="term" value="F:pyruvate decarboxylase activity"/>
    <property type="evidence" value="ECO:0007669"/>
    <property type="project" value="TreeGrafter"/>
</dbReference>
<feature type="binding site" evidence="9">
    <location>
        <position position="492"/>
    </location>
    <ligand>
        <name>Mg(2+)</name>
        <dbReference type="ChEBI" id="CHEBI:18420"/>
    </ligand>
</feature>
<dbReference type="Gene3D" id="3.40.50.970">
    <property type="match status" value="2"/>
</dbReference>
<dbReference type="InterPro" id="IPR012110">
    <property type="entry name" value="PDC/IPDC-like"/>
</dbReference>
<dbReference type="EMBL" id="MU007022">
    <property type="protein sequence ID" value="KAF2433106.1"/>
    <property type="molecule type" value="Genomic_DNA"/>
</dbReference>
<dbReference type="CDD" id="cd02005">
    <property type="entry name" value="TPP_PDC_IPDC"/>
    <property type="match status" value="1"/>
</dbReference>
<feature type="binding site" evidence="9">
    <location>
        <position position="494"/>
    </location>
    <ligand>
        <name>Mg(2+)</name>
        <dbReference type="ChEBI" id="CHEBI:18420"/>
    </ligand>
</feature>
<evidence type="ECO:0000256" key="3">
    <source>
        <dbReference type="ARBA" id="ARBA00014422"/>
    </source>
</evidence>
<evidence type="ECO:0000256" key="5">
    <source>
        <dbReference type="ARBA" id="ARBA00022793"/>
    </source>
</evidence>
<protein>
    <recommendedName>
        <fullName evidence="3">Pyruvate decarboxylase</fullName>
    </recommendedName>
</protein>
<dbReference type="InterPro" id="IPR012001">
    <property type="entry name" value="Thiamin_PyroP_enz_TPP-bd_dom"/>
</dbReference>
<dbReference type="SUPFAM" id="SSF52518">
    <property type="entry name" value="Thiamin diphosphate-binding fold (THDP-binding)"/>
    <property type="match status" value="2"/>
</dbReference>
<dbReference type="InterPro" id="IPR047213">
    <property type="entry name" value="TPP_PYR_PDC_IPDC-like"/>
</dbReference>
<dbReference type="OrthoDB" id="308383at2759"/>
<dbReference type="SUPFAM" id="SSF52467">
    <property type="entry name" value="DHS-like NAD/FAD-binding domain"/>
    <property type="match status" value="1"/>
</dbReference>
<keyword evidence="14" id="KW-0670">Pyruvate</keyword>
<comment type="cofactor">
    <cofactor evidence="1">
        <name>thiamine diphosphate</name>
        <dbReference type="ChEBI" id="CHEBI:58937"/>
    </cofactor>
</comment>
<dbReference type="CDD" id="cd07038">
    <property type="entry name" value="TPP_PYR_PDC_IPDC_like"/>
    <property type="match status" value="1"/>
</dbReference>
<accession>A0A9P4NXV4</accession>
<dbReference type="AlphaFoldDB" id="A0A9P4NXV4"/>
<reference evidence="14" key="1">
    <citation type="journal article" date="2020" name="Stud. Mycol.">
        <title>101 Dothideomycetes genomes: a test case for predicting lifestyles and emergence of pathogens.</title>
        <authorList>
            <person name="Haridas S."/>
            <person name="Albert R."/>
            <person name="Binder M."/>
            <person name="Bloem J."/>
            <person name="Labutti K."/>
            <person name="Salamov A."/>
            <person name="Andreopoulos B."/>
            <person name="Baker S."/>
            <person name="Barry K."/>
            <person name="Bills G."/>
            <person name="Bluhm B."/>
            <person name="Cannon C."/>
            <person name="Castanera R."/>
            <person name="Culley D."/>
            <person name="Daum C."/>
            <person name="Ezra D."/>
            <person name="Gonzalez J."/>
            <person name="Henrissat B."/>
            <person name="Kuo A."/>
            <person name="Liang C."/>
            <person name="Lipzen A."/>
            <person name="Lutzoni F."/>
            <person name="Magnuson J."/>
            <person name="Mondo S."/>
            <person name="Nolan M."/>
            <person name="Ohm R."/>
            <person name="Pangilinan J."/>
            <person name="Park H.-J."/>
            <person name="Ramirez L."/>
            <person name="Alfaro M."/>
            <person name="Sun H."/>
            <person name="Tritt A."/>
            <person name="Yoshinaga Y."/>
            <person name="Zwiers L.-H."/>
            <person name="Turgeon B."/>
            <person name="Goodwin S."/>
            <person name="Spatafora J."/>
            <person name="Crous P."/>
            <person name="Grigoriev I."/>
        </authorList>
    </citation>
    <scope>NUCLEOTIDE SEQUENCE</scope>
    <source>
        <strain evidence="14">CBS 130266</strain>
    </source>
</reference>
<gene>
    <name evidence="14" type="ORF">EJ08DRAFT_629347</name>
</gene>
<evidence type="ECO:0000313" key="15">
    <source>
        <dbReference type="Proteomes" id="UP000800235"/>
    </source>
</evidence>
<name>A0A9P4NXV4_9PEZI</name>
<dbReference type="Pfam" id="PF00205">
    <property type="entry name" value="TPP_enzyme_M"/>
    <property type="match status" value="1"/>
</dbReference>
<dbReference type="GO" id="GO:0005634">
    <property type="term" value="C:nucleus"/>
    <property type="evidence" value="ECO:0007669"/>
    <property type="project" value="TreeGrafter"/>
</dbReference>
<keyword evidence="7 10" id="KW-0786">Thiamine pyrophosphate</keyword>
<comment type="similarity">
    <text evidence="2 10">Belongs to the TPP enzyme family.</text>
</comment>
<evidence type="ECO:0000256" key="8">
    <source>
        <dbReference type="ARBA" id="ARBA00023239"/>
    </source>
</evidence>
<dbReference type="PIRSF" id="PIRSF036565">
    <property type="entry name" value="Pyruvt_ip_decrb"/>
    <property type="match status" value="1"/>
</dbReference>
<dbReference type="GO" id="GO:0030976">
    <property type="term" value="F:thiamine pyrophosphate binding"/>
    <property type="evidence" value="ECO:0007669"/>
    <property type="project" value="InterPro"/>
</dbReference>
<evidence type="ECO:0000256" key="2">
    <source>
        <dbReference type="ARBA" id="ARBA00007812"/>
    </source>
</evidence>
<dbReference type="Proteomes" id="UP000800235">
    <property type="component" value="Unassembled WGS sequence"/>
</dbReference>
<dbReference type="Gene3D" id="3.40.50.1220">
    <property type="entry name" value="TPP-binding domain"/>
    <property type="match status" value="1"/>
</dbReference>
<keyword evidence="8" id="KW-0456">Lyase</keyword>
<evidence type="ECO:0000313" key="14">
    <source>
        <dbReference type="EMBL" id="KAF2433106.1"/>
    </source>
</evidence>
<keyword evidence="6 9" id="KW-0460">Magnesium</keyword>
<proteinExistence type="inferred from homology"/>